<protein>
    <submittedName>
        <fullName evidence="1">Uncharacterized protein</fullName>
    </submittedName>
</protein>
<proteinExistence type="predicted"/>
<evidence type="ECO:0000313" key="2">
    <source>
        <dbReference type="Proteomes" id="UP000667650"/>
    </source>
</evidence>
<comment type="caution">
    <text evidence="1">The sequence shown here is derived from an EMBL/GenBank/DDBJ whole genome shotgun (WGS) entry which is preliminary data.</text>
</comment>
<reference evidence="1" key="1">
    <citation type="submission" date="2020-01" db="EMBL/GenBank/DDBJ databases">
        <title>Muricauda ochracea sp. nov., isolated from a tidal flat of Garorim bay in Korea.</title>
        <authorList>
            <person name="Kim D."/>
            <person name="Yoo Y."/>
            <person name="Kim J.-J."/>
        </authorList>
    </citation>
    <scope>NUCLEOTIDE SEQUENCE</scope>
    <source>
        <strain evidence="1">JGD-17</strain>
    </source>
</reference>
<evidence type="ECO:0000313" key="1">
    <source>
        <dbReference type="EMBL" id="NAY90933.1"/>
    </source>
</evidence>
<sequence length="253" mass="29087">MVSKVHPILLARYGNEITERLLESYQEIEENFVIQKWKSSELDAGHFVESVRRILEFELFGSFTPYGSKLTNFNDAVLKQYENASGDESFRMLIPRTLKSIFNIRNKRGVGHVGKISPNKMDATLIFYSVKWVLAEIIRLTSGLAINETQRIVDAIAERNIDVLWKGENSQRILNSKVSAKNQVLILLFDESPRKLEDMRLVIEYQNKPNFLKLVLEPLHKARLIEINKGDGKCWISPSGKAEAERLILKLNK</sequence>
<organism evidence="1 2">
    <name type="scientific">Flagellimonas ochracea</name>
    <dbReference type="NCBI Taxonomy" id="2696472"/>
    <lineage>
        <taxon>Bacteria</taxon>
        <taxon>Pseudomonadati</taxon>
        <taxon>Bacteroidota</taxon>
        <taxon>Flavobacteriia</taxon>
        <taxon>Flavobacteriales</taxon>
        <taxon>Flavobacteriaceae</taxon>
        <taxon>Flagellimonas</taxon>
    </lineage>
</organism>
<name>A0A964TBE9_9FLAO</name>
<dbReference type="AlphaFoldDB" id="A0A964TBE9"/>
<dbReference type="Proteomes" id="UP000667650">
    <property type="component" value="Unassembled WGS sequence"/>
</dbReference>
<accession>A0A964TBE9</accession>
<gene>
    <name evidence="1" type="ORF">GTQ34_03290</name>
</gene>
<dbReference type="EMBL" id="JAAABI010000001">
    <property type="protein sequence ID" value="NAY90933.1"/>
    <property type="molecule type" value="Genomic_DNA"/>
</dbReference>
<dbReference type="RefSeq" id="WP_166522326.1">
    <property type="nucleotide sequence ID" value="NZ_JAAABI010000001.1"/>
</dbReference>
<keyword evidence="2" id="KW-1185">Reference proteome</keyword>